<dbReference type="AlphaFoldDB" id="A0A0S4J6E8"/>
<reference evidence="3" key="1">
    <citation type="submission" date="2015-09" db="EMBL/GenBank/DDBJ databases">
        <authorList>
            <consortium name="Pathogen Informatics"/>
        </authorList>
    </citation>
    <scope>NUCLEOTIDE SEQUENCE [LARGE SCALE GENOMIC DNA]</scope>
    <source>
        <strain evidence="3">Lake Konstanz</strain>
    </source>
</reference>
<proteinExistence type="predicted"/>
<dbReference type="EMBL" id="CYKH01001428">
    <property type="protein sequence ID" value="CUG87026.1"/>
    <property type="molecule type" value="Genomic_DNA"/>
</dbReference>
<organism evidence="2 3">
    <name type="scientific">Bodo saltans</name>
    <name type="common">Flagellated protozoan</name>
    <dbReference type="NCBI Taxonomy" id="75058"/>
    <lineage>
        <taxon>Eukaryota</taxon>
        <taxon>Discoba</taxon>
        <taxon>Euglenozoa</taxon>
        <taxon>Kinetoplastea</taxon>
        <taxon>Metakinetoplastina</taxon>
        <taxon>Eubodonida</taxon>
        <taxon>Bodonidae</taxon>
        <taxon>Bodo</taxon>
    </lineage>
</organism>
<protein>
    <submittedName>
        <fullName evidence="2">Uncharacterized protein</fullName>
    </submittedName>
</protein>
<dbReference type="VEuPathDB" id="TriTrypDB:BSAL_08030"/>
<sequence length="779" mass="87600">MRRSRPLEPPQSHEVLGEVSTRRAPSPRLRTLSGFEKRHAYALVLLVAWVSLLSYAVVRTTPVPPVSPSPKKGTPSSSSSSSLDHFRCNAEHAVSVVAEQVRQLSQLSISFPVTHQVRAACRTVGTHTKSAADFLRLADLSIDSIWDREYLSKRPQQRQRKPEEEIIVKNCAAELRNALTRNVTYYDHRWESHDDLPKKKHRRSLMKFDYVVTYVNGSSLSFQERWCATANMTPPNSLLGRGGFGAATSGGSAEAKRLERIQERLFVGQCAENFPAERFRDWGEILVALRSVARCSTATHRGADESHGETAPLLPFSGRMILVVSDPSQIPSGLILRDSSSSLCQTSSLRAAADLRPRCFMLNHNDGSPMSNVAVVLVVYHDELQRGDDQQNPSVPAEELFNSNAIETYLHKIPFIVGGVYGGEGETDDVVIPWFVYGNNDMVYGRCPTWMDYFDFQQPMPRSRSLRTSVTSNRILELVHNDSHLRIHLFPRVWTEGRLGQKNTQAFPDNVVRQNQLLSLLLQGGTNSTLHSSLTPGGLPPQDPTQSLVVKFGFAHYPRVFSAPLLRWLMEDNVVISDAARSTRSRHGQRNASLDLWVPYLVDHVILLSRNLNLLDSSTCRYCADAKNNPSSLPIPCNGLVDVRPRNQLPATSKKRQEQQRQEYQQRLPQEDYLFLMIDSPYKIYRTLLERFSFDTNNNSSSPSTIVAPLQAHMNGTVGNRKPPRPSAVLPLFITINDDMPRKLVDSSGRNSYLKQAATEMNRLLNAIQNSWKNEKLKS</sequence>
<evidence type="ECO:0000313" key="2">
    <source>
        <dbReference type="EMBL" id="CUG87026.1"/>
    </source>
</evidence>
<accession>A0A0S4J6E8</accession>
<dbReference type="Proteomes" id="UP000051952">
    <property type="component" value="Unassembled WGS sequence"/>
</dbReference>
<evidence type="ECO:0000313" key="3">
    <source>
        <dbReference type="Proteomes" id="UP000051952"/>
    </source>
</evidence>
<name>A0A0S4J6E8_BODSA</name>
<keyword evidence="3" id="KW-1185">Reference proteome</keyword>
<feature type="compositionally biased region" description="Low complexity" evidence="1">
    <location>
        <begin position="69"/>
        <end position="82"/>
    </location>
</feature>
<evidence type="ECO:0000256" key="1">
    <source>
        <dbReference type="SAM" id="MobiDB-lite"/>
    </source>
</evidence>
<dbReference type="OrthoDB" id="263283at2759"/>
<feature type="region of interest" description="Disordered" evidence="1">
    <location>
        <begin position="62"/>
        <end position="84"/>
    </location>
</feature>
<feature type="region of interest" description="Disordered" evidence="1">
    <location>
        <begin position="1"/>
        <end position="23"/>
    </location>
</feature>
<gene>
    <name evidence="2" type="ORF">BSAL_08030</name>
</gene>